<keyword evidence="4" id="KW-1185">Reference proteome</keyword>
<dbReference type="Proteomes" id="UP001223390">
    <property type="component" value="Unassembled WGS sequence"/>
</dbReference>
<evidence type="ECO:0000313" key="4">
    <source>
        <dbReference type="Proteomes" id="UP001223390"/>
    </source>
</evidence>
<dbReference type="PROSITE" id="PS51257">
    <property type="entry name" value="PROKAR_LIPOPROTEIN"/>
    <property type="match status" value="1"/>
</dbReference>
<evidence type="ECO:0000313" key="3">
    <source>
        <dbReference type="EMBL" id="MDK9500427.1"/>
    </source>
</evidence>
<dbReference type="EMBL" id="JASITI010000062">
    <property type="protein sequence ID" value="MDK9500427.1"/>
    <property type="molecule type" value="Genomic_DNA"/>
</dbReference>
<sequence length="239" mass="23469">MSTNSMRRTTLAAAGLAVAGTLVLTGCKDGIEETPAAPAAPSAAASAGASAQPVSPAAPSSSAGGYDGSAGASAAPGGAAGGAVAKSGQSFKIGEAATVPFSYGSNKGGQLAITVTGIDAGNPSDLASVNIAPDKVKGKTPFYIRYTVKNTGNTDLSFASVGHMKGLLDGGSESDVLLIAGKFEKCPSESLPKGFVNGQSQNSCAVALAPTGTKVSGALYWGDPYNNLASPPQKGLTWK</sequence>
<organism evidence="3 4">
    <name type="scientific">Streptomyces katrae</name>
    <dbReference type="NCBI Taxonomy" id="68223"/>
    <lineage>
        <taxon>Bacteria</taxon>
        <taxon>Bacillati</taxon>
        <taxon>Actinomycetota</taxon>
        <taxon>Actinomycetes</taxon>
        <taxon>Kitasatosporales</taxon>
        <taxon>Streptomycetaceae</taxon>
        <taxon>Streptomyces</taxon>
    </lineage>
</organism>
<keyword evidence="2" id="KW-0732">Signal</keyword>
<evidence type="ECO:0008006" key="5">
    <source>
        <dbReference type="Google" id="ProtNLM"/>
    </source>
</evidence>
<gene>
    <name evidence="3" type="ORF">QEZ40_006247</name>
</gene>
<reference evidence="3 4" key="1">
    <citation type="submission" date="2023-05" db="EMBL/GenBank/DDBJ databases">
        <title>Sequencing and Assembly of Streptomyces sp. NP73.</title>
        <authorList>
            <person name="Konwar A.N."/>
            <person name="Saikia K."/>
            <person name="Thakur D."/>
        </authorList>
    </citation>
    <scope>NUCLEOTIDE SEQUENCE [LARGE SCALE GENOMIC DNA]</scope>
    <source>
        <strain evidence="3 4">NP73</strain>
    </source>
</reference>
<comment type="caution">
    <text evidence="3">The sequence shown here is derived from an EMBL/GenBank/DDBJ whole genome shotgun (WGS) entry which is preliminary data.</text>
</comment>
<feature type="region of interest" description="Disordered" evidence="1">
    <location>
        <begin position="50"/>
        <end position="71"/>
    </location>
</feature>
<protein>
    <recommendedName>
        <fullName evidence="5">Lipoprotein</fullName>
    </recommendedName>
</protein>
<proteinExistence type="predicted"/>
<accession>A0ABT7H3E0</accession>
<feature type="chain" id="PRO_5046902597" description="Lipoprotein" evidence="2">
    <location>
        <begin position="20"/>
        <end position="239"/>
    </location>
</feature>
<name>A0ABT7H3E0_9ACTN</name>
<feature type="signal peptide" evidence="2">
    <location>
        <begin position="1"/>
        <end position="19"/>
    </location>
</feature>
<evidence type="ECO:0000256" key="2">
    <source>
        <dbReference type="SAM" id="SignalP"/>
    </source>
</evidence>
<evidence type="ECO:0000256" key="1">
    <source>
        <dbReference type="SAM" id="MobiDB-lite"/>
    </source>
</evidence>
<dbReference type="RefSeq" id="WP_125818611.1">
    <property type="nucleotide sequence ID" value="NZ_JASITI010000062.1"/>
</dbReference>